<comment type="catalytic activity">
    <reaction evidence="8">
        <text>[protein]-L-isoaspartate + S-adenosyl-L-methionine = [protein]-L-isoaspartate alpha-methyl ester + S-adenosyl-L-homocysteine</text>
        <dbReference type="Rhea" id="RHEA:12705"/>
        <dbReference type="Rhea" id="RHEA-COMP:12143"/>
        <dbReference type="Rhea" id="RHEA-COMP:12144"/>
        <dbReference type="ChEBI" id="CHEBI:57856"/>
        <dbReference type="ChEBI" id="CHEBI:59789"/>
        <dbReference type="ChEBI" id="CHEBI:90596"/>
        <dbReference type="ChEBI" id="CHEBI:90598"/>
        <dbReference type="EC" id="2.1.1.77"/>
    </reaction>
    <physiologicalReaction direction="left-to-right" evidence="8">
        <dbReference type="Rhea" id="RHEA:12706"/>
    </physiologicalReaction>
</comment>
<reference evidence="11 12" key="1">
    <citation type="submission" date="2019-09" db="EMBL/GenBank/DDBJ databases">
        <title>Draft genome of the ectomycorrhizal ascomycete Sphaerosporella brunnea.</title>
        <authorList>
            <consortium name="DOE Joint Genome Institute"/>
            <person name="Benucci G.M."/>
            <person name="Marozzi G."/>
            <person name="Antonielli L."/>
            <person name="Sanchez S."/>
            <person name="Marco P."/>
            <person name="Wang X."/>
            <person name="Falini L.B."/>
            <person name="Barry K."/>
            <person name="Haridas S."/>
            <person name="Lipzen A."/>
            <person name="Labutti K."/>
            <person name="Grigoriev I.V."/>
            <person name="Murat C."/>
            <person name="Martin F."/>
            <person name="Albertini E."/>
            <person name="Donnini D."/>
            <person name="Bonito G."/>
        </authorList>
    </citation>
    <scope>NUCLEOTIDE SEQUENCE [LARGE SCALE GENOMIC DNA]</scope>
    <source>
        <strain evidence="11 12">Sb_GMNB300</strain>
    </source>
</reference>
<evidence type="ECO:0000256" key="7">
    <source>
        <dbReference type="ARBA" id="ARBA00022691"/>
    </source>
</evidence>
<evidence type="ECO:0000256" key="9">
    <source>
        <dbReference type="ARBA" id="ARBA00054057"/>
    </source>
</evidence>
<keyword evidence="4" id="KW-0963">Cytoplasm</keyword>
<sequence>MSWRCTGQTNAELVNNLFRNGLIKSERVRNAFNAVDRGHFSKAEPYSDAPQRIGCDATISGVAPHMHAYAAESLLPRLNPGARVLDIGSGSGYLCALFGHLVGPTGKVIGVEHIPQLVQMSEQNLRRDPLHSQMLDEGRIKMVKADGREGYPEEGPYDAIHVGAAAAGMPEKLIEQLAAPGKMFVPVSEGYNQYIYEVEKDAEGNVKKNRSHGVMYVPLTDAREYSSS</sequence>
<dbReference type="EMBL" id="VXIS01000352">
    <property type="protein sequence ID" value="KAA8894278.1"/>
    <property type="molecule type" value="Genomic_DNA"/>
</dbReference>
<dbReference type="Pfam" id="PF01135">
    <property type="entry name" value="PCMT"/>
    <property type="match status" value="1"/>
</dbReference>
<dbReference type="EC" id="2.1.1.77" evidence="10"/>
<dbReference type="GO" id="GO:0004719">
    <property type="term" value="F:protein-L-isoaspartate (D-aspartate) O-methyltransferase activity"/>
    <property type="evidence" value="ECO:0007669"/>
    <property type="project" value="UniProtKB-UniRule"/>
</dbReference>
<keyword evidence="7 10" id="KW-0949">S-adenosyl-L-methionine</keyword>
<evidence type="ECO:0000256" key="5">
    <source>
        <dbReference type="ARBA" id="ARBA00022603"/>
    </source>
</evidence>
<evidence type="ECO:0000256" key="3">
    <source>
        <dbReference type="ARBA" id="ARBA00011245"/>
    </source>
</evidence>
<evidence type="ECO:0000256" key="4">
    <source>
        <dbReference type="ARBA" id="ARBA00022490"/>
    </source>
</evidence>
<gene>
    <name evidence="11" type="ORF">FN846DRAFT_786639</name>
</gene>
<organism evidence="11 12">
    <name type="scientific">Sphaerosporella brunnea</name>
    <dbReference type="NCBI Taxonomy" id="1250544"/>
    <lineage>
        <taxon>Eukaryota</taxon>
        <taxon>Fungi</taxon>
        <taxon>Dikarya</taxon>
        <taxon>Ascomycota</taxon>
        <taxon>Pezizomycotina</taxon>
        <taxon>Pezizomycetes</taxon>
        <taxon>Pezizales</taxon>
        <taxon>Pyronemataceae</taxon>
        <taxon>Sphaerosporella</taxon>
    </lineage>
</organism>
<accession>A0A5J5EHU3</accession>
<dbReference type="InterPro" id="IPR000682">
    <property type="entry name" value="PCMT"/>
</dbReference>
<evidence type="ECO:0000313" key="12">
    <source>
        <dbReference type="Proteomes" id="UP000326924"/>
    </source>
</evidence>
<name>A0A5J5EHU3_9PEZI</name>
<dbReference type="PANTHER" id="PTHR11579:SF0">
    <property type="entry name" value="PROTEIN-L-ISOASPARTATE(D-ASPARTATE) O-METHYLTRANSFERASE"/>
    <property type="match status" value="1"/>
</dbReference>
<keyword evidence="12" id="KW-1185">Reference proteome</keyword>
<dbReference type="Proteomes" id="UP000326924">
    <property type="component" value="Unassembled WGS sequence"/>
</dbReference>
<dbReference type="CDD" id="cd02440">
    <property type="entry name" value="AdoMet_MTases"/>
    <property type="match status" value="1"/>
</dbReference>
<evidence type="ECO:0000256" key="1">
    <source>
        <dbReference type="ARBA" id="ARBA00004514"/>
    </source>
</evidence>
<dbReference type="SUPFAM" id="SSF53335">
    <property type="entry name" value="S-adenosyl-L-methionine-dependent methyltransferases"/>
    <property type="match status" value="1"/>
</dbReference>
<dbReference type="InParanoid" id="A0A5J5EHU3"/>
<dbReference type="PANTHER" id="PTHR11579">
    <property type="entry name" value="PROTEIN-L-ISOASPARTATE O-METHYLTRANSFERASE"/>
    <property type="match status" value="1"/>
</dbReference>
<keyword evidence="5 10" id="KW-0489">Methyltransferase</keyword>
<comment type="subunit">
    <text evidence="3">Monomer.</text>
</comment>
<dbReference type="PROSITE" id="PS01279">
    <property type="entry name" value="PCMT"/>
    <property type="match status" value="1"/>
</dbReference>
<proteinExistence type="inferred from homology"/>
<comment type="similarity">
    <text evidence="2 10">Belongs to the methyltransferase superfamily. L-isoaspartyl/D-aspartyl protein methyltransferase family.</text>
</comment>
<evidence type="ECO:0000256" key="10">
    <source>
        <dbReference type="RuleBase" id="RU003802"/>
    </source>
</evidence>
<evidence type="ECO:0000256" key="8">
    <source>
        <dbReference type="ARBA" id="ARBA00035815"/>
    </source>
</evidence>
<evidence type="ECO:0000256" key="2">
    <source>
        <dbReference type="ARBA" id="ARBA00005369"/>
    </source>
</evidence>
<dbReference type="GO" id="GO:0006950">
    <property type="term" value="P:response to stress"/>
    <property type="evidence" value="ECO:0007669"/>
    <property type="project" value="UniProtKB-ARBA"/>
</dbReference>
<dbReference type="GO" id="GO:0005829">
    <property type="term" value="C:cytosol"/>
    <property type="evidence" value="ECO:0007669"/>
    <property type="project" value="UniProtKB-SubCell"/>
</dbReference>
<comment type="caution">
    <text evidence="11">The sequence shown here is derived from an EMBL/GenBank/DDBJ whole genome shotgun (WGS) entry which is preliminary data.</text>
</comment>
<dbReference type="InterPro" id="IPR029063">
    <property type="entry name" value="SAM-dependent_MTases_sf"/>
</dbReference>
<dbReference type="FunFam" id="3.40.50.150:FF:000235">
    <property type="entry name" value="Protein-L-isoaspartate O-methyltransferase"/>
    <property type="match status" value="1"/>
</dbReference>
<evidence type="ECO:0000256" key="6">
    <source>
        <dbReference type="ARBA" id="ARBA00022679"/>
    </source>
</evidence>
<dbReference type="Gene3D" id="3.40.50.150">
    <property type="entry name" value="Vaccinia Virus protein VP39"/>
    <property type="match status" value="1"/>
</dbReference>
<dbReference type="AlphaFoldDB" id="A0A5J5EHU3"/>
<keyword evidence="6 10" id="KW-0808">Transferase</keyword>
<comment type="subcellular location">
    <subcellularLocation>
        <location evidence="1">Cytoplasm</location>
        <location evidence="1">Cytosol</location>
    </subcellularLocation>
</comment>
<comment type="function">
    <text evidence="9">Initiates the repair of damaged proteins by catalyzing methyl esterification of L-isoaspartyl and D-aspartyl residues produced by spontaneous isomerization and racemization of L-aspartyl and L-asparaginyl residues in aging peptides and proteins.</text>
</comment>
<protein>
    <recommendedName>
        <fullName evidence="10">Protein-L-isoaspartate O-methyltransferase</fullName>
        <ecNumber evidence="10">2.1.1.77</ecNumber>
    </recommendedName>
</protein>
<dbReference type="OrthoDB" id="73890at2759"/>
<dbReference type="GO" id="GO:0032259">
    <property type="term" value="P:methylation"/>
    <property type="evidence" value="ECO:0007669"/>
    <property type="project" value="UniProtKB-KW"/>
</dbReference>
<dbReference type="NCBIfam" id="TIGR00080">
    <property type="entry name" value="pimt"/>
    <property type="match status" value="1"/>
</dbReference>
<evidence type="ECO:0000313" key="11">
    <source>
        <dbReference type="EMBL" id="KAA8894278.1"/>
    </source>
</evidence>